<dbReference type="GeneID" id="119743388"/>
<protein>
    <submittedName>
        <fullName evidence="1">Uncharacterized protein</fullName>
    </submittedName>
</protein>
<evidence type="ECO:0000313" key="2">
    <source>
        <dbReference type="Proteomes" id="UP000887568"/>
    </source>
</evidence>
<sequence>MVPPSPSTLTRDNLGRDQYELPRRSRATIINRSPQNPCHVSTHMNDMIKHLKVAEEVAKGHSLLVLIADGGPDFNVNHAVNEIYYGRLFKQCKLDALIATSYCPGHSALNPVERLWAPCTRALTSTSIPAALPGELPPKRQSLTQDE</sequence>
<dbReference type="EnsemblMetazoa" id="XM_038219778.1">
    <property type="protein sequence ID" value="XP_038075706.1"/>
    <property type="gene ID" value="LOC119743388"/>
</dbReference>
<organism evidence="1 2">
    <name type="scientific">Patiria miniata</name>
    <name type="common">Bat star</name>
    <name type="synonym">Asterina miniata</name>
    <dbReference type="NCBI Taxonomy" id="46514"/>
    <lineage>
        <taxon>Eukaryota</taxon>
        <taxon>Metazoa</taxon>
        <taxon>Echinodermata</taxon>
        <taxon>Eleutherozoa</taxon>
        <taxon>Asterozoa</taxon>
        <taxon>Asteroidea</taxon>
        <taxon>Valvatacea</taxon>
        <taxon>Valvatida</taxon>
        <taxon>Asterinidae</taxon>
        <taxon>Patiria</taxon>
    </lineage>
</organism>
<accession>A0A914BIN8</accession>
<dbReference type="Proteomes" id="UP000887568">
    <property type="component" value="Unplaced"/>
</dbReference>
<dbReference type="AlphaFoldDB" id="A0A914BIN8"/>
<dbReference type="OMA" id="RRCTITH"/>
<dbReference type="RefSeq" id="XP_038075706.1">
    <property type="nucleotide sequence ID" value="XM_038219778.1"/>
</dbReference>
<reference evidence="1" key="1">
    <citation type="submission" date="2022-11" db="UniProtKB">
        <authorList>
            <consortium name="EnsemblMetazoa"/>
        </authorList>
    </citation>
    <scope>IDENTIFICATION</scope>
</reference>
<proteinExistence type="predicted"/>
<dbReference type="OrthoDB" id="10067103at2759"/>
<keyword evidence="2" id="KW-1185">Reference proteome</keyword>
<evidence type="ECO:0000313" key="1">
    <source>
        <dbReference type="EnsemblMetazoa" id="XP_038075706.1"/>
    </source>
</evidence>
<name>A0A914BIN8_PATMI</name>